<sequence length="38" mass="4282">MPHHTTQQRRLVGRQAVIDGQVPGMDVTEYDRQFGTGV</sequence>
<organism evidence="1">
    <name type="scientific">marine sediment metagenome</name>
    <dbReference type="NCBI Taxonomy" id="412755"/>
    <lineage>
        <taxon>unclassified sequences</taxon>
        <taxon>metagenomes</taxon>
        <taxon>ecological metagenomes</taxon>
    </lineage>
</organism>
<accession>A0A0F9MUC5</accession>
<reference evidence="1" key="1">
    <citation type="journal article" date="2015" name="Nature">
        <title>Complex archaea that bridge the gap between prokaryotes and eukaryotes.</title>
        <authorList>
            <person name="Spang A."/>
            <person name="Saw J.H."/>
            <person name="Jorgensen S.L."/>
            <person name="Zaremba-Niedzwiedzka K."/>
            <person name="Martijn J."/>
            <person name="Lind A.E."/>
            <person name="van Eijk R."/>
            <person name="Schleper C."/>
            <person name="Guy L."/>
            <person name="Ettema T.J."/>
        </authorList>
    </citation>
    <scope>NUCLEOTIDE SEQUENCE</scope>
</reference>
<name>A0A0F9MUC5_9ZZZZ</name>
<gene>
    <name evidence="1" type="ORF">LCGC14_1416790</name>
</gene>
<comment type="caution">
    <text evidence="1">The sequence shown here is derived from an EMBL/GenBank/DDBJ whole genome shotgun (WGS) entry which is preliminary data.</text>
</comment>
<evidence type="ECO:0000313" key="1">
    <source>
        <dbReference type="EMBL" id="KKM72807.1"/>
    </source>
</evidence>
<dbReference type="AlphaFoldDB" id="A0A0F9MUC5"/>
<dbReference type="EMBL" id="LAZR01009402">
    <property type="protein sequence ID" value="KKM72807.1"/>
    <property type="molecule type" value="Genomic_DNA"/>
</dbReference>
<protein>
    <submittedName>
        <fullName evidence="1">Uncharacterized protein</fullName>
    </submittedName>
</protein>
<proteinExistence type="predicted"/>